<dbReference type="Pfam" id="PF02033">
    <property type="entry name" value="RBFA"/>
    <property type="match status" value="1"/>
</dbReference>
<gene>
    <name evidence="2 5" type="primary">rbfA</name>
    <name evidence="5" type="ORF">DO021_10660</name>
    <name evidence="4" type="ORF">EYB58_05035</name>
</gene>
<protein>
    <recommendedName>
        <fullName evidence="2">Ribosome-binding factor A</fullName>
    </recommendedName>
</protein>
<dbReference type="PANTHER" id="PTHR33515">
    <property type="entry name" value="RIBOSOME-BINDING FACTOR A, CHLOROPLASTIC-RELATED"/>
    <property type="match status" value="1"/>
</dbReference>
<dbReference type="OrthoDB" id="307788at2"/>
<dbReference type="HAMAP" id="MF_00003">
    <property type="entry name" value="RbfA"/>
    <property type="match status" value="1"/>
</dbReference>
<comment type="subcellular location">
    <subcellularLocation>
        <location evidence="2">Cytoplasm</location>
    </subcellularLocation>
</comment>
<proteinExistence type="inferred from homology"/>
<evidence type="ECO:0000313" key="6">
    <source>
        <dbReference type="Proteomes" id="UP000248798"/>
    </source>
</evidence>
<sequence length="136" mass="15247">MKPYARAERVSIKIQQAITELLSKKMQDPRMEMATISGVRMSPDLSLAYVYVTVFGDKKRIRKTLEGFQRSKGFIKKKIAPKLDLRIMPDLRFIHDDSFDEAARLDALIDAAPKGENRDADSDSDAPDGTCGDPAE</sequence>
<reference evidence="4 7" key="2">
    <citation type="submission" date="2019-02" db="EMBL/GenBank/DDBJ databases">
        <title>Complete genome sequence of Desulfobacter hydrogenophilus AcRS1.</title>
        <authorList>
            <person name="Marietou A."/>
            <person name="Lund M.B."/>
            <person name="Marshall I.P.G."/>
            <person name="Schreiber L."/>
            <person name="Jorgensen B."/>
        </authorList>
    </citation>
    <scope>NUCLEOTIDE SEQUENCE [LARGE SCALE GENOMIC DNA]</scope>
    <source>
        <strain evidence="4 7">AcRS1</strain>
    </source>
</reference>
<comment type="similarity">
    <text evidence="2">Belongs to the RbfA family.</text>
</comment>
<evidence type="ECO:0000313" key="5">
    <source>
        <dbReference type="EMBL" id="RAM02066.1"/>
    </source>
</evidence>
<dbReference type="RefSeq" id="WP_111956471.1">
    <property type="nucleotide sequence ID" value="NZ_CP036313.1"/>
</dbReference>
<dbReference type="PANTHER" id="PTHR33515:SF1">
    <property type="entry name" value="RIBOSOME-BINDING FACTOR A, CHLOROPLASTIC-RELATED"/>
    <property type="match status" value="1"/>
</dbReference>
<dbReference type="Proteomes" id="UP000293902">
    <property type="component" value="Chromosome"/>
</dbReference>
<dbReference type="InterPro" id="IPR020053">
    <property type="entry name" value="Ribosome-bd_factorA_CS"/>
</dbReference>
<dbReference type="EMBL" id="CP036313">
    <property type="protein sequence ID" value="QBH12333.1"/>
    <property type="molecule type" value="Genomic_DNA"/>
</dbReference>
<dbReference type="GO" id="GO:0005829">
    <property type="term" value="C:cytosol"/>
    <property type="evidence" value="ECO:0007669"/>
    <property type="project" value="TreeGrafter"/>
</dbReference>
<comment type="subunit">
    <text evidence="2">Monomer. Binds 30S ribosomal subunits, but not 50S ribosomal subunits or 70S ribosomes.</text>
</comment>
<dbReference type="Proteomes" id="UP000248798">
    <property type="component" value="Unassembled WGS sequence"/>
</dbReference>
<dbReference type="GO" id="GO:0030490">
    <property type="term" value="P:maturation of SSU-rRNA"/>
    <property type="evidence" value="ECO:0007669"/>
    <property type="project" value="UniProtKB-UniRule"/>
</dbReference>
<feature type="region of interest" description="Disordered" evidence="3">
    <location>
        <begin position="112"/>
        <end position="136"/>
    </location>
</feature>
<organism evidence="5 6">
    <name type="scientific">Desulfobacter hydrogenophilus</name>
    <dbReference type="NCBI Taxonomy" id="2291"/>
    <lineage>
        <taxon>Bacteria</taxon>
        <taxon>Pseudomonadati</taxon>
        <taxon>Thermodesulfobacteriota</taxon>
        <taxon>Desulfobacteria</taxon>
        <taxon>Desulfobacterales</taxon>
        <taxon>Desulfobacteraceae</taxon>
        <taxon>Desulfobacter</taxon>
    </lineage>
</organism>
<evidence type="ECO:0000256" key="1">
    <source>
        <dbReference type="ARBA" id="ARBA00022517"/>
    </source>
</evidence>
<dbReference type="InterPro" id="IPR023799">
    <property type="entry name" value="RbfA_dom_sf"/>
</dbReference>
<evidence type="ECO:0000256" key="2">
    <source>
        <dbReference type="HAMAP-Rule" id="MF_00003"/>
    </source>
</evidence>
<dbReference type="NCBIfam" id="TIGR00082">
    <property type="entry name" value="rbfA"/>
    <property type="match status" value="1"/>
</dbReference>
<name>A0A328FD40_9BACT</name>
<dbReference type="Gene3D" id="3.30.300.20">
    <property type="match status" value="1"/>
</dbReference>
<dbReference type="InterPro" id="IPR000238">
    <property type="entry name" value="RbfA"/>
</dbReference>
<dbReference type="PROSITE" id="PS01319">
    <property type="entry name" value="RBFA"/>
    <property type="match status" value="1"/>
</dbReference>
<keyword evidence="1 2" id="KW-0690">Ribosome biogenesis</keyword>
<dbReference type="SUPFAM" id="SSF89919">
    <property type="entry name" value="Ribosome-binding factor A, RbfA"/>
    <property type="match status" value="1"/>
</dbReference>
<dbReference type="EMBL" id="QLNI01000019">
    <property type="protein sequence ID" value="RAM02066.1"/>
    <property type="molecule type" value="Genomic_DNA"/>
</dbReference>
<dbReference type="InterPro" id="IPR015946">
    <property type="entry name" value="KH_dom-like_a/b"/>
</dbReference>
<comment type="function">
    <text evidence="2">One of several proteins that assist in the late maturation steps of the functional core of the 30S ribosomal subunit. Associates with free 30S ribosomal subunits (but not with 30S subunits that are part of 70S ribosomes or polysomes). Required for efficient processing of 16S rRNA. May interact with the 5'-terminal helix region of 16S rRNA.</text>
</comment>
<dbReference type="GO" id="GO:0043024">
    <property type="term" value="F:ribosomal small subunit binding"/>
    <property type="evidence" value="ECO:0007669"/>
    <property type="project" value="TreeGrafter"/>
</dbReference>
<accession>A0A328FD40</accession>
<keyword evidence="2" id="KW-0963">Cytoplasm</keyword>
<evidence type="ECO:0000256" key="3">
    <source>
        <dbReference type="SAM" id="MobiDB-lite"/>
    </source>
</evidence>
<evidence type="ECO:0000313" key="4">
    <source>
        <dbReference type="EMBL" id="QBH12333.1"/>
    </source>
</evidence>
<keyword evidence="7" id="KW-1185">Reference proteome</keyword>
<evidence type="ECO:0000313" key="7">
    <source>
        <dbReference type="Proteomes" id="UP000293902"/>
    </source>
</evidence>
<reference evidence="5 6" key="1">
    <citation type="submission" date="2018-06" db="EMBL/GenBank/DDBJ databases">
        <title>Complete Genome Sequence of Desulfobacter hydrogenophilus (DSM3380).</title>
        <authorList>
            <person name="Marietou A."/>
            <person name="Schreiber L."/>
            <person name="Marshall I."/>
            <person name="Jorgensen B."/>
        </authorList>
    </citation>
    <scope>NUCLEOTIDE SEQUENCE [LARGE SCALE GENOMIC DNA]</scope>
    <source>
        <strain evidence="5 6">DSM 3380</strain>
    </source>
</reference>
<dbReference type="AlphaFoldDB" id="A0A328FD40"/>